<evidence type="ECO:0000313" key="10">
    <source>
        <dbReference type="Proteomes" id="UP001234811"/>
    </source>
</evidence>
<evidence type="ECO:0000256" key="2">
    <source>
        <dbReference type="ARBA" id="ARBA00009260"/>
    </source>
</evidence>
<keyword evidence="4" id="KW-0540">Nuclease</keyword>
<keyword evidence="5 9" id="KW-0255">Endonuclease</keyword>
<dbReference type="InterPro" id="IPR008766">
    <property type="entry name" value="Replication_gene_A-like"/>
</dbReference>
<protein>
    <submittedName>
        <fullName evidence="9">Replication endonuclease</fullName>
    </submittedName>
</protein>
<gene>
    <name evidence="9" type="ORF">RF091_25730</name>
</gene>
<sequence length="827" mass="93762">MTHRLRGRHQPSPPLPYPGSGAAIPDYPHAWNKPKAAISVDKTPAVDLVELGQEQEFLGWVTTTLKPYPRFIRQRLASRIDSIHAMKGRHIARLALRDIIRRDLPFIDTVIDQHAIQHVSDDASTLTGCAFEHLNPLYHSFANLNALTERFNRLPDFTREDVDLLAKDIAIYMNSVLSEVNDNCEALSDSKDALFLYQEAANLAQVLHVNPPYWRKFCRGNLCTYEAATAISKMKDGRYWARNLRNYATRWREHLHIAFGDVKRGASPYCSKHHVDEWDARRKRSRMIMSRLELEDEETKERLSLIEQIDKSISNPALRRVELMTRIGGFEKVATDSGYAGSFFTLTAPSKYHAYTMFGHRNPKWNGANPRRTQRYLNRIWQQIRAELARREIEVFGLRVAESHHDGTPHWHGLLFTAPEHVAELHEVMEAYATREDAAELRGKHGIQPRFEMKPIDESIGSATGYVVKYISKNIDGYALDGETDDESGRPLKETAKHATAWASCWGIRQFQFLGGAPVSVWRELRRMRNQALADRINPLFAQLHKAADAGDWREYTHLQGGALVSRKDLALRVWYQQENQPNSYGEYASLIKGLYMPAVNIPPVVTRLHSYRIVKMNAKPSGDAGLALDLSGASAPSRTRVNNCTEVKKQPASQGDPPLDHEPEQLEIGQKSASRRKQLADSLRNHKPERKKSPAEEFEALAYAITAGECTEPDRQRAESYLRAAQSLRQMDEKVTPLVASVAEQVLRWAKIRKVTVSEHQANQLALGKEVTVLDTVYRANPITGELIVVGMDQQWRQSLAKHKTADLVSRWQALARDRVNASAGA</sequence>
<dbReference type="GO" id="GO:0006260">
    <property type="term" value="P:DNA replication"/>
    <property type="evidence" value="ECO:0007669"/>
    <property type="project" value="UniProtKB-KW"/>
</dbReference>
<evidence type="ECO:0000259" key="8">
    <source>
        <dbReference type="Pfam" id="PF05840"/>
    </source>
</evidence>
<dbReference type="EMBL" id="JAVIPQ010000435">
    <property type="protein sequence ID" value="MDQ9558894.1"/>
    <property type="molecule type" value="Genomic_DNA"/>
</dbReference>
<evidence type="ECO:0000256" key="1">
    <source>
        <dbReference type="ARBA" id="ARBA00003293"/>
    </source>
</evidence>
<comment type="similarity">
    <text evidence="2">Belongs to the phage GPA family.</text>
</comment>
<dbReference type="GO" id="GO:0016787">
    <property type="term" value="F:hydrolase activity"/>
    <property type="evidence" value="ECO:0007669"/>
    <property type="project" value="UniProtKB-KW"/>
</dbReference>
<dbReference type="GO" id="GO:0004519">
    <property type="term" value="F:endonuclease activity"/>
    <property type="evidence" value="ECO:0007669"/>
    <property type="project" value="UniProtKB-KW"/>
</dbReference>
<keyword evidence="3" id="KW-0235">DNA replication</keyword>
<evidence type="ECO:0000256" key="6">
    <source>
        <dbReference type="ARBA" id="ARBA00022801"/>
    </source>
</evidence>
<dbReference type="AlphaFoldDB" id="A0ABD5BQP3"/>
<evidence type="ECO:0000256" key="5">
    <source>
        <dbReference type="ARBA" id="ARBA00022759"/>
    </source>
</evidence>
<feature type="region of interest" description="Disordered" evidence="7">
    <location>
        <begin position="1"/>
        <end position="21"/>
    </location>
</feature>
<evidence type="ECO:0000256" key="4">
    <source>
        <dbReference type="ARBA" id="ARBA00022722"/>
    </source>
</evidence>
<name>A0ABD5BQP3_SERMA</name>
<feature type="region of interest" description="Disordered" evidence="7">
    <location>
        <begin position="635"/>
        <end position="696"/>
    </location>
</feature>
<dbReference type="Pfam" id="PF05840">
    <property type="entry name" value="Phage_GPA"/>
    <property type="match status" value="1"/>
</dbReference>
<comment type="caution">
    <text evidence="9">The sequence shown here is derived from an EMBL/GenBank/DDBJ whole genome shotgun (WGS) entry which is preliminary data.</text>
</comment>
<feature type="domain" description="Replication gene A protein-like" evidence="8">
    <location>
        <begin position="161"/>
        <end position="478"/>
    </location>
</feature>
<dbReference type="Proteomes" id="UP001234811">
    <property type="component" value="Unassembled WGS sequence"/>
</dbReference>
<dbReference type="RefSeq" id="WP_094887886.1">
    <property type="nucleotide sequence ID" value="NZ_CP047682.1"/>
</dbReference>
<reference evidence="9 10" key="1">
    <citation type="submission" date="2023-07" db="EMBL/GenBank/DDBJ databases">
        <title>Pathogens genome sequencing project 196.</title>
        <authorList>
            <person name="Cao X."/>
        </authorList>
    </citation>
    <scope>NUCLEOTIDE SEQUENCE [LARGE SCALE GENOMIC DNA]</scope>
    <source>
        <strain evidence="9 10">SM41</strain>
    </source>
</reference>
<accession>A0ABD5BQP3</accession>
<evidence type="ECO:0000256" key="7">
    <source>
        <dbReference type="SAM" id="MobiDB-lite"/>
    </source>
</evidence>
<evidence type="ECO:0000313" key="9">
    <source>
        <dbReference type="EMBL" id="MDQ9558894.1"/>
    </source>
</evidence>
<feature type="compositionally biased region" description="Basic and acidic residues" evidence="7">
    <location>
        <begin position="684"/>
        <end position="696"/>
    </location>
</feature>
<comment type="function">
    <text evidence="1">Possible endonuclease which induces a single-strand cut and initiates DNA replication.</text>
</comment>
<proteinExistence type="inferred from homology"/>
<keyword evidence="6" id="KW-0378">Hydrolase</keyword>
<feature type="compositionally biased region" description="Polar residues" evidence="7">
    <location>
        <begin position="637"/>
        <end position="646"/>
    </location>
</feature>
<evidence type="ECO:0000256" key="3">
    <source>
        <dbReference type="ARBA" id="ARBA00022705"/>
    </source>
</evidence>
<organism evidence="9 10">
    <name type="scientific">Serratia marcescens</name>
    <dbReference type="NCBI Taxonomy" id="615"/>
    <lineage>
        <taxon>Bacteria</taxon>
        <taxon>Pseudomonadati</taxon>
        <taxon>Pseudomonadota</taxon>
        <taxon>Gammaproteobacteria</taxon>
        <taxon>Enterobacterales</taxon>
        <taxon>Yersiniaceae</taxon>
        <taxon>Serratia</taxon>
    </lineage>
</organism>